<dbReference type="Proteomes" id="UP000249464">
    <property type="component" value="Unassembled WGS sequence"/>
</dbReference>
<feature type="coiled-coil region" evidence="2">
    <location>
        <begin position="71"/>
        <end position="98"/>
    </location>
</feature>
<dbReference type="GO" id="GO:0015074">
    <property type="term" value="P:DNA integration"/>
    <property type="evidence" value="ECO:0007669"/>
    <property type="project" value="InterPro"/>
</dbReference>
<dbReference type="Gene3D" id="3.30.420.10">
    <property type="entry name" value="Ribonuclease H-like superfamily/Ribonuclease H"/>
    <property type="match status" value="1"/>
</dbReference>
<evidence type="ECO:0000313" key="5">
    <source>
        <dbReference type="EMBL" id="SGY55133.1"/>
    </source>
</evidence>
<organism evidence="5 6">
    <name type="scientific">Microbotryum silenes-dioicae</name>
    <dbReference type="NCBI Taxonomy" id="796604"/>
    <lineage>
        <taxon>Eukaryota</taxon>
        <taxon>Fungi</taxon>
        <taxon>Dikarya</taxon>
        <taxon>Basidiomycota</taxon>
        <taxon>Pucciniomycotina</taxon>
        <taxon>Microbotryomycetes</taxon>
        <taxon>Microbotryales</taxon>
        <taxon>Microbotryaceae</taxon>
        <taxon>Microbotryum</taxon>
    </lineage>
</organism>
<dbReference type="InterPro" id="IPR001584">
    <property type="entry name" value="Integrase_cat-core"/>
</dbReference>
<gene>
    <name evidence="5" type="primary">BQ5605_C006g03974</name>
    <name evidence="5" type="ORF">BQ5605_C006G03974</name>
</gene>
<dbReference type="GO" id="GO:0008270">
    <property type="term" value="F:zinc ion binding"/>
    <property type="evidence" value="ECO:0007669"/>
    <property type="project" value="InterPro"/>
</dbReference>
<dbReference type="InterPro" id="IPR013103">
    <property type="entry name" value="RVT_2"/>
</dbReference>
<dbReference type="InterPro" id="IPR036397">
    <property type="entry name" value="RNaseH_sf"/>
</dbReference>
<evidence type="ECO:0000256" key="3">
    <source>
        <dbReference type="SAM" id="MobiDB-lite"/>
    </source>
</evidence>
<evidence type="ECO:0000259" key="4">
    <source>
        <dbReference type="PROSITE" id="PS50994"/>
    </source>
</evidence>
<feature type="compositionally biased region" description="Low complexity" evidence="3">
    <location>
        <begin position="1009"/>
        <end position="1019"/>
    </location>
</feature>
<dbReference type="InterPro" id="IPR012337">
    <property type="entry name" value="RNaseH-like_sf"/>
</dbReference>
<evidence type="ECO:0000256" key="2">
    <source>
        <dbReference type="SAM" id="Coils"/>
    </source>
</evidence>
<name>A0A2X0M9S1_9BASI</name>
<dbReference type="InterPro" id="IPR057670">
    <property type="entry name" value="SH3_retrovirus"/>
</dbReference>
<protein>
    <submittedName>
        <fullName evidence="5">BQ5605_C006g03974 protein</fullName>
    </submittedName>
</protein>
<evidence type="ECO:0000313" key="6">
    <source>
        <dbReference type="Proteomes" id="UP000249464"/>
    </source>
</evidence>
<accession>A0A2X0M9S1</accession>
<dbReference type="Pfam" id="PF22936">
    <property type="entry name" value="Pol_BBD"/>
    <property type="match status" value="1"/>
</dbReference>
<dbReference type="CDD" id="cd09272">
    <property type="entry name" value="RNase_HI_RT_Ty1"/>
    <property type="match status" value="1"/>
</dbReference>
<keyword evidence="6" id="KW-1185">Reference proteome</keyword>
<dbReference type="InterPro" id="IPR025724">
    <property type="entry name" value="GAG-pre-integrase_dom"/>
</dbReference>
<dbReference type="SMART" id="SM00343">
    <property type="entry name" value="ZnF_C2HC"/>
    <property type="match status" value="2"/>
</dbReference>
<keyword evidence="1" id="KW-0694">RNA-binding</keyword>
<dbReference type="PANTHER" id="PTHR11439:SF483">
    <property type="entry name" value="PEPTIDE SYNTHASE GLIP-LIKE, PUTATIVE (AFU_ORTHOLOGUE AFUA_3G12920)-RELATED"/>
    <property type="match status" value="1"/>
</dbReference>
<dbReference type="Pfam" id="PF25597">
    <property type="entry name" value="SH3_retrovirus"/>
    <property type="match status" value="1"/>
</dbReference>
<dbReference type="InterPro" id="IPR054722">
    <property type="entry name" value="PolX-like_BBD"/>
</dbReference>
<feature type="compositionally biased region" description="Low complexity" evidence="3">
    <location>
        <begin position="400"/>
        <end position="415"/>
    </location>
</feature>
<dbReference type="PROSITE" id="PS50994">
    <property type="entry name" value="INTEGRASE"/>
    <property type="match status" value="1"/>
</dbReference>
<sequence length="1572" mass="172106">MATPTADHVSLMGDLYGKVDATNWGVARERLQNVLKGEGRLKHVTGVLDVGPEPLQSEFTRLEGDNRVDDVATYRNQLRLYRQDVDALDQALAQARNTLIVCLGESTFARVKANATHDLWAALDKDLGRASDDFMRSAKLDALFLCEPFVDGEALDPWLANFNRLFEDLVAAHVSRDKAYQRARIDGTSFTQSDFDKWVPPPALSEGVRMDLLKARMPRNLVTVIDSIGTLPSLEQVEGAIRRAALSSSRQIEPIAEALAARVQSRSQPASGRPRAASRVPGLKERWPHGISHAGRLKLGRMQCRRCYEQGHLGDECTVPSAESDFDKWVPAPALSEGVRMDLLKARMPRNLVTVIDSIGTLPSLEQVEGAIRRAALSSSRQIEPIAEALAARVQSRSQPASGRPRSKPSGRPSGPSAPPFLQASRVPGLKERWPHGISHAGRLKLGRMQCRRCYEQGHLGDECTVPSAEVSRRRIAVLAKHNITIGAADVMALVAVDRAPEAQLEDEAYKGYFVVGVPIGDDDTALYLSDIPRYLLDSGATRHMTTCRDLLIDFKPFTTERVRVVGAFNSSAMATGTGTLRFGVDEASIELHDVLLVPGLSAELVSLAGLMKDGYELSNECDAAGKHTGIAISSATSRLSFALDRNHYVLQASSHPPPRADHLALTATTLPTDVVLWHQRLGHPSWGRLVELVRSGQIPLDVAAVTPDQIRLLDQCDACCAGKTVSSPNREPASHPADAPFSRVFADVWGPSPVPALSGARYLCGITDEFSRFRWARSIRLKSDSSAVLQDFVAMSKTQYGGQGVTTLRTDRGGEFERSWRTIFNSVRAWLHRSGLPPALWDEAVHAAIYVINLLPSSPLQQHTPDSVLHEPSDPVTDTRRPRLDRVKTWGCAAHVPLAPEQRPNKLAPRSRLCYFVGYSLRSKAWRFFDPVRNKVFESSQARFFEDRFFPPAVSPAMPAIPVAVGLSYPPAPLGIGSAAAPPVAKAPAVAPAAAAPPPVPPALAFSNPGPANAPPNGDRSTRTRRPPDYLGFAHAAQHWEFANHAAIQFDDFDEGDPDTQMYSFEEVSALLAKIDSDDTPSVQAALAGPFRDYWLAAMSVEEGALAAKNAFSKPVRPPPGAIVIGSMWVLLVKRNAEGRAASHRLLLALAVENEWETRQFDVSSAYLNGNLGGTEIYMRLPGGDIVRLQHALYGLVQAGREWYKVFTEWILSIGFTRTDSDHAVFVCKEGDRRSFLSIHVNDGLLTGDGDLDGVLCQLKARFEARSTDEASFFLGQSIRREGKTGAAIVNQGHFVDAILEEHHMANASPRPTPLAAPSTLRNRADSGFDPASIPYRAIVGKLLYLSGTTRPDIAFAVSKAARFCNDFTAEHWEALKHILRYLVGTRNFGIRYQKSFQPMSAILEGFVNADHGADPVTRRSVSGYVFMCAGGAISWVAKRQTLVTLSSTEAEYVAMSYAAREGIWLRRLLADLGFEQTAPTRLRGDNQSAITLAKHPAFHARTKHIGIHFHFIRDHIAEGTIEMVWVPTGTMAADVLTKGLGTQKHYQFVHAMGLIDSSREGASWRVVNED</sequence>
<feature type="domain" description="Integrase catalytic" evidence="4">
    <location>
        <begin position="737"/>
        <end position="841"/>
    </location>
</feature>
<proteinExistence type="predicted"/>
<evidence type="ECO:0000256" key="1">
    <source>
        <dbReference type="ARBA" id="ARBA00022884"/>
    </source>
</evidence>
<dbReference type="GO" id="GO:0003723">
    <property type="term" value="F:RNA binding"/>
    <property type="evidence" value="ECO:0007669"/>
    <property type="project" value="UniProtKB-KW"/>
</dbReference>
<keyword evidence="2" id="KW-0175">Coiled coil</keyword>
<reference evidence="5 6" key="1">
    <citation type="submission" date="2016-11" db="EMBL/GenBank/DDBJ databases">
        <authorList>
            <person name="Jaros S."/>
            <person name="Januszkiewicz K."/>
            <person name="Wedrychowicz H."/>
        </authorList>
    </citation>
    <scope>NUCLEOTIDE SEQUENCE [LARGE SCALE GENOMIC DNA]</scope>
</reference>
<feature type="region of interest" description="Disordered" evidence="3">
    <location>
        <begin position="1002"/>
        <end position="1027"/>
    </location>
</feature>
<dbReference type="SUPFAM" id="SSF53098">
    <property type="entry name" value="Ribonuclease H-like"/>
    <property type="match status" value="1"/>
</dbReference>
<dbReference type="PANTHER" id="PTHR11439">
    <property type="entry name" value="GAG-POL-RELATED RETROTRANSPOSON"/>
    <property type="match status" value="1"/>
</dbReference>
<dbReference type="EMBL" id="FQNC01000044">
    <property type="protein sequence ID" value="SGY55133.1"/>
    <property type="molecule type" value="Genomic_DNA"/>
</dbReference>
<feature type="region of interest" description="Disordered" evidence="3">
    <location>
        <begin position="392"/>
        <end position="426"/>
    </location>
</feature>
<dbReference type="Pfam" id="PF13976">
    <property type="entry name" value="gag_pre-integrs"/>
    <property type="match status" value="1"/>
</dbReference>
<dbReference type="GO" id="GO:0005634">
    <property type="term" value="C:nucleus"/>
    <property type="evidence" value="ECO:0007669"/>
    <property type="project" value="UniProtKB-ARBA"/>
</dbReference>
<dbReference type="Pfam" id="PF07727">
    <property type="entry name" value="RVT_2"/>
    <property type="match status" value="1"/>
</dbReference>
<dbReference type="InterPro" id="IPR001878">
    <property type="entry name" value="Znf_CCHC"/>
</dbReference>